<sequence>MFRTQGTLPSLGSWAAHGGGQPLSDANELHAMPFRQHSRTFDKTRVSNFKLRERRQIGYCSSYLRSSSYDSSIIWTTTPFLSTIKSEVRDALHPKACLARGVGMTGARDASIHREGVWHPVPGERCPINQGQLAATRPRVGTSNNVALGRMGTLYYRPRADGKFGAVDSPNFRLDAGGSCSSALRKLGSRVTAHSHIIKVDFGRRALAIVLDVAGALLAYSAPSHLVLLRPLPDPTPAPGLSSKPYLPERFHVELAGPSSSIIATSVLWTSNISIPTGSSYFVSRDVGIRHNDLQLALPRSFSAAPRGLPTLLRASPIRAMLCCASSIFCLLPFTNIPVSKVVLPTASARRCPPANSRPRLLCGCCIAVATHPSRTLTRCRGLLALPSRSLPPLLRVRPDGAHGGGRWGVFRPSCVTTRKPRATDRVLGCFRFCPTRYVRLFRIPLESGCSQLLVRTLPMSKYRQAISHRLTLTPCSQYCHYLPHKPLILHTRFPFRHFLDLYQDVKTVGGLF</sequence>
<keyword evidence="2" id="KW-1185">Reference proteome</keyword>
<name>A0A9Q8WGW2_9PEZI</name>
<protein>
    <submittedName>
        <fullName evidence="1">Uncharacterized protein</fullName>
    </submittedName>
</protein>
<dbReference type="GeneID" id="73342296"/>
<dbReference type="EMBL" id="CP019476">
    <property type="protein sequence ID" value="UQC82806.1"/>
    <property type="molecule type" value="Genomic_DNA"/>
</dbReference>
<dbReference type="RefSeq" id="XP_049144429.1">
    <property type="nucleotide sequence ID" value="XM_049287286.1"/>
</dbReference>
<dbReference type="Proteomes" id="UP000830671">
    <property type="component" value="Chromosome 4"/>
</dbReference>
<proteinExistence type="predicted"/>
<evidence type="ECO:0000313" key="2">
    <source>
        <dbReference type="Proteomes" id="UP000830671"/>
    </source>
</evidence>
<accession>A0A9Q8WGW2</accession>
<dbReference type="KEGG" id="clup:CLUP02_08296"/>
<reference evidence="1" key="1">
    <citation type="journal article" date="2021" name="Mol. Plant Microbe Interact.">
        <title>Complete Genome Sequence of the Plant-Pathogenic Fungus Colletotrichum lupini.</title>
        <authorList>
            <person name="Baroncelli R."/>
            <person name="Pensec F."/>
            <person name="Da Lio D."/>
            <person name="Boufleur T."/>
            <person name="Vicente I."/>
            <person name="Sarrocco S."/>
            <person name="Picot A."/>
            <person name="Baraldi E."/>
            <person name="Sukno S."/>
            <person name="Thon M."/>
            <person name="Le Floch G."/>
        </authorList>
    </citation>
    <scope>NUCLEOTIDE SEQUENCE</scope>
    <source>
        <strain evidence="1">IMI 504893</strain>
    </source>
</reference>
<dbReference type="AlphaFoldDB" id="A0A9Q8WGW2"/>
<organism evidence="1 2">
    <name type="scientific">Colletotrichum lupini</name>
    <dbReference type="NCBI Taxonomy" id="145971"/>
    <lineage>
        <taxon>Eukaryota</taxon>
        <taxon>Fungi</taxon>
        <taxon>Dikarya</taxon>
        <taxon>Ascomycota</taxon>
        <taxon>Pezizomycotina</taxon>
        <taxon>Sordariomycetes</taxon>
        <taxon>Hypocreomycetidae</taxon>
        <taxon>Glomerellales</taxon>
        <taxon>Glomerellaceae</taxon>
        <taxon>Colletotrichum</taxon>
        <taxon>Colletotrichum acutatum species complex</taxon>
    </lineage>
</organism>
<gene>
    <name evidence="1" type="ORF">CLUP02_08296</name>
</gene>
<evidence type="ECO:0000313" key="1">
    <source>
        <dbReference type="EMBL" id="UQC82806.1"/>
    </source>
</evidence>